<comment type="caution">
    <text evidence="1">The sequence shown here is derived from an EMBL/GenBank/DDBJ whole genome shotgun (WGS) entry which is preliminary data.</text>
</comment>
<accession>A0A1G2P990</accession>
<evidence type="ECO:0000313" key="1">
    <source>
        <dbReference type="EMBL" id="OHA44212.1"/>
    </source>
</evidence>
<dbReference type="STRING" id="1802335.A3G59_00125"/>
<proteinExistence type="predicted"/>
<evidence type="ECO:0000313" key="2">
    <source>
        <dbReference type="Proteomes" id="UP000176881"/>
    </source>
</evidence>
<dbReference type="Proteomes" id="UP000176881">
    <property type="component" value="Unassembled WGS sequence"/>
</dbReference>
<gene>
    <name evidence="1" type="ORF">A3G59_00125</name>
</gene>
<dbReference type="EMBL" id="MHSN01000032">
    <property type="protein sequence ID" value="OHA44212.1"/>
    <property type="molecule type" value="Genomic_DNA"/>
</dbReference>
<sequence>MECLCLWRTDRGLLFCRGAFFWDETLDVAECDAADGVCALAPSDAVVILAANTLLTPLTDLVLFLLKYELIIYVLISNYTNSSEVLIAKRATQNS</sequence>
<organism evidence="1 2">
    <name type="scientific">Candidatus Taylorbacteria bacterium RIFCSPLOWO2_12_FULL_47_20</name>
    <dbReference type="NCBI Taxonomy" id="1802335"/>
    <lineage>
        <taxon>Bacteria</taxon>
        <taxon>Candidatus Tayloriibacteriota</taxon>
    </lineage>
</organism>
<dbReference type="AlphaFoldDB" id="A0A1G2P990"/>
<reference evidence="1 2" key="1">
    <citation type="journal article" date="2016" name="Nat. Commun.">
        <title>Thousands of microbial genomes shed light on interconnected biogeochemical processes in an aquifer system.</title>
        <authorList>
            <person name="Anantharaman K."/>
            <person name="Brown C.T."/>
            <person name="Hug L.A."/>
            <person name="Sharon I."/>
            <person name="Castelle C.J."/>
            <person name="Probst A.J."/>
            <person name="Thomas B.C."/>
            <person name="Singh A."/>
            <person name="Wilkins M.J."/>
            <person name="Karaoz U."/>
            <person name="Brodie E.L."/>
            <person name="Williams K.H."/>
            <person name="Hubbard S.S."/>
            <person name="Banfield J.F."/>
        </authorList>
    </citation>
    <scope>NUCLEOTIDE SEQUENCE [LARGE SCALE GENOMIC DNA]</scope>
</reference>
<protein>
    <submittedName>
        <fullName evidence="1">Uncharacterized protein</fullName>
    </submittedName>
</protein>
<name>A0A1G2P990_9BACT</name>